<evidence type="ECO:0000313" key="3">
    <source>
        <dbReference type="Proteomes" id="UP000306855"/>
    </source>
</evidence>
<dbReference type="GO" id="GO:0006508">
    <property type="term" value="P:proteolysis"/>
    <property type="evidence" value="ECO:0007669"/>
    <property type="project" value="InterPro"/>
</dbReference>
<dbReference type="Gene3D" id="3.90.70.10">
    <property type="entry name" value="Cysteine proteinases"/>
    <property type="match status" value="1"/>
</dbReference>
<dbReference type="CDD" id="cd02418">
    <property type="entry name" value="Peptidase_C39B"/>
    <property type="match status" value="1"/>
</dbReference>
<evidence type="ECO:0000313" key="2">
    <source>
        <dbReference type="EMBL" id="TGY52729.1"/>
    </source>
</evidence>
<organism evidence="2 3">
    <name type="scientific">Ligilactobacillus murinus</name>
    <dbReference type="NCBI Taxonomy" id="1622"/>
    <lineage>
        <taxon>Bacteria</taxon>
        <taxon>Bacillati</taxon>
        <taxon>Bacillota</taxon>
        <taxon>Bacilli</taxon>
        <taxon>Lactobacillales</taxon>
        <taxon>Lactobacillaceae</taxon>
        <taxon>Ligilactobacillus</taxon>
    </lineage>
</organism>
<gene>
    <name evidence="2" type="ORF">E5340_10185</name>
</gene>
<dbReference type="GO" id="GO:0005524">
    <property type="term" value="F:ATP binding"/>
    <property type="evidence" value="ECO:0007669"/>
    <property type="project" value="InterPro"/>
</dbReference>
<dbReference type="InterPro" id="IPR005074">
    <property type="entry name" value="Peptidase_C39"/>
</dbReference>
<sequence>MISQIDESDCGVASLAMLLKYYGSDVSLSYLRNIAKTDKDGTTALGIVKTAQQLNFETKAIKADMRLFDIADLHHPFIAHVIKDNQLLHYYVVISSNKKYVTIADPDRLVLVWHQQK</sequence>
<dbReference type="GO" id="GO:0008233">
    <property type="term" value="F:peptidase activity"/>
    <property type="evidence" value="ECO:0007669"/>
    <property type="project" value="InterPro"/>
</dbReference>
<protein>
    <recommendedName>
        <fullName evidence="1">Peptidase C39 domain-containing protein</fullName>
    </recommendedName>
</protein>
<proteinExistence type="predicted"/>
<reference evidence="2 3" key="1">
    <citation type="submission" date="2019-04" db="EMBL/GenBank/DDBJ databases">
        <title>Microbes associate with the intestines of laboratory mice.</title>
        <authorList>
            <person name="Navarre W."/>
            <person name="Wong E."/>
            <person name="Huang K."/>
            <person name="Tropini C."/>
            <person name="Ng K."/>
            <person name="Yu B."/>
        </authorList>
    </citation>
    <scope>NUCLEOTIDE SEQUENCE [LARGE SCALE GENOMIC DNA]</scope>
    <source>
        <strain evidence="2 3">NM26_J9</strain>
    </source>
</reference>
<accession>A0A4S2EAX6</accession>
<name>A0A4S2EAX6_9LACO</name>
<dbReference type="Pfam" id="PF03412">
    <property type="entry name" value="Peptidase_C39"/>
    <property type="match status" value="1"/>
</dbReference>
<comment type="caution">
    <text evidence="2">The sequence shown here is derived from an EMBL/GenBank/DDBJ whole genome shotgun (WGS) entry which is preliminary data.</text>
</comment>
<feature type="domain" description="Peptidase C39" evidence="1">
    <location>
        <begin position="2"/>
        <end position="108"/>
    </location>
</feature>
<dbReference type="EMBL" id="SRYK01000073">
    <property type="protein sequence ID" value="TGY52729.1"/>
    <property type="molecule type" value="Genomic_DNA"/>
</dbReference>
<evidence type="ECO:0000259" key="1">
    <source>
        <dbReference type="Pfam" id="PF03412"/>
    </source>
</evidence>
<dbReference type="GO" id="GO:0016020">
    <property type="term" value="C:membrane"/>
    <property type="evidence" value="ECO:0007669"/>
    <property type="project" value="InterPro"/>
</dbReference>
<dbReference type="AlphaFoldDB" id="A0A4S2EAX6"/>
<dbReference type="Proteomes" id="UP000306855">
    <property type="component" value="Unassembled WGS sequence"/>
</dbReference>